<keyword evidence="1" id="KW-0732">Signal</keyword>
<feature type="chain" id="PRO_5017447611" evidence="1">
    <location>
        <begin position="20"/>
        <end position="61"/>
    </location>
</feature>
<dbReference type="Ensembl" id="ENSXMAT00000034067.1">
    <property type="protein sequence ID" value="ENSXMAP00000021859.1"/>
    <property type="gene ID" value="ENSXMAG00000023730.1"/>
</dbReference>
<accession>A0A3B5PV34</accession>
<reference evidence="2" key="3">
    <citation type="submission" date="2025-08" db="UniProtKB">
        <authorList>
            <consortium name="Ensembl"/>
        </authorList>
    </citation>
    <scope>IDENTIFICATION</scope>
    <source>
        <strain evidence="2">JP 163 A</strain>
    </source>
</reference>
<feature type="signal peptide" evidence="1">
    <location>
        <begin position="1"/>
        <end position="19"/>
    </location>
</feature>
<reference evidence="2" key="4">
    <citation type="submission" date="2025-09" db="UniProtKB">
        <authorList>
            <consortium name="Ensembl"/>
        </authorList>
    </citation>
    <scope>IDENTIFICATION</scope>
    <source>
        <strain evidence="2">JP 163 A</strain>
    </source>
</reference>
<organism evidence="2 3">
    <name type="scientific">Xiphophorus maculatus</name>
    <name type="common">Southern platyfish</name>
    <name type="synonym">Platypoecilus maculatus</name>
    <dbReference type="NCBI Taxonomy" id="8083"/>
    <lineage>
        <taxon>Eukaryota</taxon>
        <taxon>Metazoa</taxon>
        <taxon>Chordata</taxon>
        <taxon>Craniata</taxon>
        <taxon>Vertebrata</taxon>
        <taxon>Euteleostomi</taxon>
        <taxon>Actinopterygii</taxon>
        <taxon>Neopterygii</taxon>
        <taxon>Teleostei</taxon>
        <taxon>Neoteleostei</taxon>
        <taxon>Acanthomorphata</taxon>
        <taxon>Ovalentaria</taxon>
        <taxon>Atherinomorphae</taxon>
        <taxon>Cyprinodontiformes</taxon>
        <taxon>Poeciliidae</taxon>
        <taxon>Poeciliinae</taxon>
        <taxon>Xiphophorus</taxon>
    </lineage>
</organism>
<protein>
    <submittedName>
        <fullName evidence="2">Uncharacterized protein</fullName>
    </submittedName>
</protein>
<dbReference type="InParanoid" id="A0A3B5PV34"/>
<dbReference type="AlphaFoldDB" id="A0A3B5PV34"/>
<reference evidence="3" key="2">
    <citation type="journal article" date="2013" name="Nat. Genet.">
        <title>The genome of the platyfish, Xiphophorus maculatus, provides insights into evolutionary adaptation and several complex traits.</title>
        <authorList>
            <person name="Schartl M."/>
            <person name="Walter R.B."/>
            <person name="Shen Y."/>
            <person name="Garcia T."/>
            <person name="Catchen J."/>
            <person name="Amores A."/>
            <person name="Braasch I."/>
            <person name="Chalopin D."/>
            <person name="Volff J.N."/>
            <person name="Lesch K.P."/>
            <person name="Bisazza A."/>
            <person name="Minx P."/>
            <person name="Hillier L."/>
            <person name="Wilson R.K."/>
            <person name="Fuerstenberg S."/>
            <person name="Boore J."/>
            <person name="Searle S."/>
            <person name="Postlethwait J.H."/>
            <person name="Warren W.C."/>
        </authorList>
    </citation>
    <scope>NUCLEOTIDE SEQUENCE [LARGE SCALE GENOMIC DNA]</scope>
    <source>
        <strain evidence="3">JP 163 A</strain>
    </source>
</reference>
<evidence type="ECO:0000256" key="1">
    <source>
        <dbReference type="SAM" id="SignalP"/>
    </source>
</evidence>
<keyword evidence="3" id="KW-1185">Reference proteome</keyword>
<evidence type="ECO:0000313" key="3">
    <source>
        <dbReference type="Proteomes" id="UP000002852"/>
    </source>
</evidence>
<proteinExistence type="predicted"/>
<sequence>MLCNVASAIMNILCLLMLGKDKNIFNVIDYASDCALCWRHAGTTSRLRTRNILVIFKQGNK</sequence>
<evidence type="ECO:0000313" key="2">
    <source>
        <dbReference type="Ensembl" id="ENSXMAP00000021859.1"/>
    </source>
</evidence>
<dbReference type="Proteomes" id="UP000002852">
    <property type="component" value="Unassembled WGS sequence"/>
</dbReference>
<reference evidence="3" key="1">
    <citation type="submission" date="2012-01" db="EMBL/GenBank/DDBJ databases">
        <authorList>
            <person name="Walter R."/>
            <person name="Schartl M."/>
            <person name="Warren W."/>
        </authorList>
    </citation>
    <scope>NUCLEOTIDE SEQUENCE [LARGE SCALE GENOMIC DNA]</scope>
    <source>
        <strain evidence="3">JP 163 A</strain>
    </source>
</reference>
<name>A0A3B5PV34_XIPMA</name>